<name>A0ABR7NB80_9FIRM</name>
<evidence type="ECO:0000259" key="1">
    <source>
        <dbReference type="Pfam" id="PF12571"/>
    </source>
</evidence>
<evidence type="ECO:0000313" key="2">
    <source>
        <dbReference type="EMBL" id="MBC8573656.1"/>
    </source>
</evidence>
<dbReference type="Proteomes" id="UP000657421">
    <property type="component" value="Unassembled WGS sequence"/>
</dbReference>
<accession>A0ABR7NB80</accession>
<dbReference type="InterPro" id="IPR022225">
    <property type="entry name" value="Phage_tail_fibre_N"/>
</dbReference>
<feature type="domain" description="Phage tail fibre protein N-terminal" evidence="1">
    <location>
        <begin position="4"/>
        <end position="109"/>
    </location>
</feature>
<keyword evidence="3" id="KW-1185">Reference proteome</keyword>
<proteinExistence type="predicted"/>
<dbReference type="Pfam" id="PF12571">
    <property type="entry name" value="Phage_tail_fib"/>
    <property type="match status" value="1"/>
</dbReference>
<sequence length="126" mass="13506">MAGTTVTTRAKKKMLEARAGIAALPKIVGMAFGTGGVNSAGEIVTHSPDQNALHKEVLRKDIDGYTVVSDTKIRYSCTLTASELAGEYISEVGLYDAQGDFVAFKAFMKKGKDGDMEAIFECDDTF</sequence>
<organism evidence="2 3">
    <name type="scientific">Jingyaoa shaoxingensis</name>
    <dbReference type="NCBI Taxonomy" id="2763671"/>
    <lineage>
        <taxon>Bacteria</taxon>
        <taxon>Bacillati</taxon>
        <taxon>Bacillota</taxon>
        <taxon>Clostridia</taxon>
        <taxon>Lachnospirales</taxon>
        <taxon>Lachnospiraceae</taxon>
        <taxon>Jingyaoa</taxon>
    </lineage>
</organism>
<comment type="caution">
    <text evidence="2">The sequence shown here is derived from an EMBL/GenBank/DDBJ whole genome shotgun (WGS) entry which is preliminary data.</text>
</comment>
<evidence type="ECO:0000313" key="3">
    <source>
        <dbReference type="Proteomes" id="UP000657421"/>
    </source>
</evidence>
<protein>
    <submittedName>
        <fullName evidence="2">Phage tail protein</fullName>
    </submittedName>
</protein>
<dbReference type="EMBL" id="JACRSZ010000011">
    <property type="protein sequence ID" value="MBC8573656.1"/>
    <property type="molecule type" value="Genomic_DNA"/>
</dbReference>
<gene>
    <name evidence="2" type="ORF">H8716_11270</name>
</gene>
<dbReference type="RefSeq" id="WP_249308944.1">
    <property type="nucleotide sequence ID" value="NZ_JACRSZ010000011.1"/>
</dbReference>
<reference evidence="2 3" key="1">
    <citation type="submission" date="2020-08" db="EMBL/GenBank/DDBJ databases">
        <title>Genome public.</title>
        <authorList>
            <person name="Liu C."/>
            <person name="Sun Q."/>
        </authorList>
    </citation>
    <scope>NUCLEOTIDE SEQUENCE [LARGE SCALE GENOMIC DNA]</scope>
    <source>
        <strain evidence="2 3">NSJ-46</strain>
    </source>
</reference>